<name>A0A2R7Y621_9ARCH</name>
<evidence type="ECO:0000256" key="3">
    <source>
        <dbReference type="ARBA" id="ARBA00022833"/>
    </source>
</evidence>
<feature type="binding site" evidence="6">
    <location>
        <position position="7"/>
    </location>
    <ligand>
        <name>Zn(2+)</name>
        <dbReference type="ChEBI" id="CHEBI:29105"/>
        <label>1</label>
    </ligand>
</feature>
<dbReference type="PROSITE" id="PS00466">
    <property type="entry name" value="ZF_TFIIS_1"/>
    <property type="match status" value="1"/>
</dbReference>
<dbReference type="GO" id="GO:0008270">
    <property type="term" value="F:zinc ion binding"/>
    <property type="evidence" value="ECO:0007669"/>
    <property type="project" value="UniProtKB-KW"/>
</dbReference>
<dbReference type="InterPro" id="IPR001222">
    <property type="entry name" value="Znf_TFIIS"/>
</dbReference>
<dbReference type="InterPro" id="IPR001529">
    <property type="entry name" value="Zn_ribbon_RPB9"/>
</dbReference>
<keyword evidence="5 8" id="KW-0804">Transcription</keyword>
<accession>A0A2R7Y621</accession>
<dbReference type="SMART" id="SM00440">
    <property type="entry name" value="ZnF_C2C2"/>
    <property type="match status" value="1"/>
</dbReference>
<dbReference type="EMBL" id="NDWU01000006">
    <property type="protein sequence ID" value="PUA32975.1"/>
    <property type="molecule type" value="Genomic_DNA"/>
</dbReference>
<evidence type="ECO:0000313" key="11">
    <source>
        <dbReference type="Proteomes" id="UP000244066"/>
    </source>
</evidence>
<gene>
    <name evidence="10" type="ORF">B9J98_03315</name>
</gene>
<organism evidence="10 11">
    <name type="scientific">Candidatus Terraquivivens tikiterensis</name>
    <dbReference type="NCBI Taxonomy" id="1980982"/>
    <lineage>
        <taxon>Archaea</taxon>
        <taxon>Nitrososphaerota</taxon>
        <taxon>Candidatus Wolframiiraptoraceae</taxon>
        <taxon>Candidatus Terraquivivens</taxon>
    </lineage>
</organism>
<dbReference type="CDD" id="cd10511">
    <property type="entry name" value="Zn-ribbon_TFS"/>
    <property type="match status" value="1"/>
</dbReference>
<keyword evidence="3 6" id="KW-0862">Zinc</keyword>
<dbReference type="GO" id="GO:0006351">
    <property type="term" value="P:DNA-templated transcription"/>
    <property type="evidence" value="ECO:0007669"/>
    <property type="project" value="InterPro"/>
</dbReference>
<feature type="binding site" evidence="6">
    <location>
        <position position="27"/>
    </location>
    <ligand>
        <name>Zn(2+)</name>
        <dbReference type="ChEBI" id="CHEBI:29105"/>
        <label>1</label>
    </ligand>
</feature>
<dbReference type="InterPro" id="IPR012164">
    <property type="entry name" value="Rpa12/Rpb9/Rpc10/TFS"/>
</dbReference>
<dbReference type="Pfam" id="PF01096">
    <property type="entry name" value="Zn_ribbon_TFIIS"/>
    <property type="match status" value="1"/>
</dbReference>
<dbReference type="PANTHER" id="PTHR11239:SF12">
    <property type="entry name" value="DNA-DIRECTED RNA POLYMERASE III SUBUNIT RPC10"/>
    <property type="match status" value="1"/>
</dbReference>
<dbReference type="Proteomes" id="UP000244066">
    <property type="component" value="Unassembled WGS sequence"/>
</dbReference>
<dbReference type="GO" id="GO:0006355">
    <property type="term" value="P:regulation of DNA-templated transcription"/>
    <property type="evidence" value="ECO:0007669"/>
    <property type="project" value="InterPro"/>
</dbReference>
<dbReference type="PIRSF" id="PIRSF005586">
    <property type="entry name" value="RNApol_RpoM"/>
    <property type="match status" value="1"/>
</dbReference>
<evidence type="ECO:0000256" key="5">
    <source>
        <dbReference type="PIRNR" id="PIRNR005586"/>
    </source>
</evidence>
<evidence type="ECO:0000256" key="6">
    <source>
        <dbReference type="PIRSR" id="PIRSR005586-1"/>
    </source>
</evidence>
<dbReference type="SMART" id="SM00661">
    <property type="entry name" value="RPOL9"/>
    <property type="match status" value="1"/>
</dbReference>
<dbReference type="PANTHER" id="PTHR11239">
    <property type="entry name" value="DNA-DIRECTED RNA POLYMERASE"/>
    <property type="match status" value="1"/>
</dbReference>
<evidence type="ECO:0000256" key="7">
    <source>
        <dbReference type="PIRSR" id="PIRSR005586-2"/>
    </source>
</evidence>
<feature type="domain" description="TFIIS-type" evidence="9">
    <location>
        <begin position="64"/>
        <end position="104"/>
    </location>
</feature>
<feature type="binding site" evidence="6">
    <location>
        <position position="4"/>
    </location>
    <ligand>
        <name>Zn(2+)</name>
        <dbReference type="ChEBI" id="CHEBI:29105"/>
        <label>1</label>
    </ligand>
</feature>
<dbReference type="AlphaFoldDB" id="A0A2R7Y621"/>
<keyword evidence="1 6" id="KW-0479">Metal-binding</keyword>
<evidence type="ECO:0000256" key="4">
    <source>
        <dbReference type="ARBA" id="ARBA00023015"/>
    </source>
</evidence>
<comment type="caution">
    <text evidence="10">The sequence shown here is derived from an EMBL/GenBank/DDBJ whole genome shotgun (WGS) entry which is preliminary data.</text>
</comment>
<dbReference type="InterPro" id="IPR006288">
    <property type="entry name" value="TFS"/>
</dbReference>
<keyword evidence="4" id="KW-0805">Transcription regulation</keyword>
<keyword evidence="2 7" id="KW-0863">Zinc-finger</keyword>
<dbReference type="NCBIfam" id="TIGR01384">
    <property type="entry name" value="TFS_arch"/>
    <property type="match status" value="1"/>
</dbReference>
<evidence type="ECO:0000313" key="10">
    <source>
        <dbReference type="EMBL" id="PUA32975.1"/>
    </source>
</evidence>
<dbReference type="GO" id="GO:0003899">
    <property type="term" value="F:DNA-directed RNA polymerase activity"/>
    <property type="evidence" value="ECO:0007669"/>
    <property type="project" value="InterPro"/>
</dbReference>
<feature type="binding site" evidence="6">
    <location>
        <position position="71"/>
    </location>
    <ligand>
        <name>Zn(2+)</name>
        <dbReference type="ChEBI" id="CHEBI:29105"/>
        <label>2</label>
    </ligand>
</feature>
<dbReference type="SUPFAM" id="SSF57783">
    <property type="entry name" value="Zinc beta-ribbon"/>
    <property type="match status" value="1"/>
</dbReference>
<evidence type="ECO:0000259" key="9">
    <source>
        <dbReference type="PROSITE" id="PS51133"/>
    </source>
</evidence>
<reference evidence="10 11" key="1">
    <citation type="submission" date="2017-04" db="EMBL/GenBank/DDBJ databases">
        <title>Draft Aigarchaeota genome from a New Zealand hot spring.</title>
        <authorList>
            <person name="Reysenbach A.-L."/>
            <person name="Donaho J.A."/>
            <person name="Gerhart J."/>
            <person name="Kelley J.F."/>
            <person name="Kouba K."/>
            <person name="Podar M."/>
            <person name="Stott M."/>
        </authorList>
    </citation>
    <scope>NUCLEOTIDE SEQUENCE [LARGE SCALE GENOMIC DNA]</scope>
    <source>
        <strain evidence="10">NZ13_MG1</strain>
    </source>
</reference>
<dbReference type="GO" id="GO:0003676">
    <property type="term" value="F:nucleic acid binding"/>
    <property type="evidence" value="ECO:0007669"/>
    <property type="project" value="InterPro"/>
</dbReference>
<evidence type="ECO:0000256" key="2">
    <source>
        <dbReference type="ARBA" id="ARBA00022771"/>
    </source>
</evidence>
<evidence type="ECO:0000256" key="8">
    <source>
        <dbReference type="RuleBase" id="RU003474"/>
    </source>
</evidence>
<dbReference type="PROSITE" id="PS51133">
    <property type="entry name" value="ZF_TFIIS_2"/>
    <property type="match status" value="1"/>
</dbReference>
<feature type="binding site" evidence="6">
    <location>
        <position position="96"/>
    </location>
    <ligand>
        <name>Zn(2+)</name>
        <dbReference type="ChEBI" id="CHEBI:29105"/>
        <label>2</label>
    </ligand>
</feature>
<comment type="similarity">
    <text evidence="5 8">Belongs to the archaeal rpoM/eukaryotic RPA12/RPB9/RPC11 RNA polymerase family.</text>
</comment>
<proteinExistence type="inferred from homology"/>
<feature type="binding site" evidence="6">
    <location>
        <position position="99"/>
    </location>
    <ligand>
        <name>Zn(2+)</name>
        <dbReference type="ChEBI" id="CHEBI:29105"/>
        <label>2</label>
    </ligand>
</feature>
<feature type="binding site" evidence="6">
    <location>
        <position position="24"/>
    </location>
    <ligand>
        <name>Zn(2+)</name>
        <dbReference type="ChEBI" id="CHEBI:29105"/>
        <label>1</label>
    </ligand>
</feature>
<protein>
    <submittedName>
        <fullName evidence="10">Transcription factor S</fullName>
    </submittedName>
</protein>
<dbReference type="Gene3D" id="2.20.25.10">
    <property type="match status" value="1"/>
</dbReference>
<feature type="zinc finger region" description="C4-type" evidence="7">
    <location>
        <begin position="4"/>
        <end position="27"/>
    </location>
</feature>
<sequence length="107" mass="12290">MEFCPNCGKVLTLTKKSDTIVLVCKKCGFEKSVEKAVVQVAPKKKSKALRVEKEVPEEEVLPTTDALCPECGNNKAYWWTVQTRSADEPMTTFFRCTRCRYTWREYG</sequence>
<evidence type="ECO:0000256" key="1">
    <source>
        <dbReference type="ARBA" id="ARBA00022723"/>
    </source>
</evidence>
<feature type="binding site" evidence="6">
    <location>
        <position position="68"/>
    </location>
    <ligand>
        <name>Zn(2+)</name>
        <dbReference type="ChEBI" id="CHEBI:29105"/>
        <label>2</label>
    </ligand>
</feature>